<reference evidence="6" key="1">
    <citation type="submission" date="2019-10" db="EMBL/GenBank/DDBJ databases">
        <authorList>
            <person name="Soares A.E.R."/>
            <person name="Aleixo A."/>
            <person name="Schneider P."/>
            <person name="Miyaki C.Y."/>
            <person name="Schneider M.P."/>
            <person name="Mello C."/>
            <person name="Vasconcelos A.T.R."/>
        </authorList>
    </citation>
    <scope>NUCLEOTIDE SEQUENCE</scope>
    <source>
        <tissue evidence="6">Muscle</tissue>
    </source>
</reference>
<feature type="compositionally biased region" description="Basic and acidic residues" evidence="4">
    <location>
        <begin position="293"/>
        <end position="309"/>
    </location>
</feature>
<dbReference type="Pfam" id="PF14604">
    <property type="entry name" value="SH3_9"/>
    <property type="match status" value="1"/>
</dbReference>
<name>A0ABQ9CY64_9PASS</name>
<feature type="domain" description="SH3" evidence="5">
    <location>
        <begin position="758"/>
        <end position="816"/>
    </location>
</feature>
<evidence type="ECO:0000256" key="3">
    <source>
        <dbReference type="PROSITE-ProRule" id="PRU00192"/>
    </source>
</evidence>
<proteinExistence type="inferred from homology"/>
<evidence type="ECO:0000256" key="2">
    <source>
        <dbReference type="ARBA" id="ARBA00022443"/>
    </source>
</evidence>
<organism evidence="6 7">
    <name type="scientific">Willisornis vidua</name>
    <name type="common">Xingu scale-backed antbird</name>
    <dbReference type="NCBI Taxonomy" id="1566151"/>
    <lineage>
        <taxon>Eukaryota</taxon>
        <taxon>Metazoa</taxon>
        <taxon>Chordata</taxon>
        <taxon>Craniata</taxon>
        <taxon>Vertebrata</taxon>
        <taxon>Euteleostomi</taxon>
        <taxon>Archelosauria</taxon>
        <taxon>Archosauria</taxon>
        <taxon>Dinosauria</taxon>
        <taxon>Saurischia</taxon>
        <taxon>Theropoda</taxon>
        <taxon>Coelurosauria</taxon>
        <taxon>Aves</taxon>
        <taxon>Neognathae</taxon>
        <taxon>Neoaves</taxon>
        <taxon>Telluraves</taxon>
        <taxon>Australaves</taxon>
        <taxon>Passeriformes</taxon>
        <taxon>Thamnophilidae</taxon>
        <taxon>Willisornis</taxon>
    </lineage>
</organism>
<dbReference type="Gene3D" id="2.30.30.40">
    <property type="entry name" value="SH3 Domains"/>
    <property type="match status" value="1"/>
</dbReference>
<evidence type="ECO:0000313" key="6">
    <source>
        <dbReference type="EMBL" id="KAJ7408322.1"/>
    </source>
</evidence>
<sequence>MLCLIPPGQLKLDIRKKFFTDIVIRHCSNTDFGVSLAASIWSLARRQSVESLELLLTYLGKVRIVRSLSPAFRSPEHHRQRHAHPNYDCEYKSFRKDPKKPMPWRTEDEKYGQSNSRFAPHGNNHQRIYEHRSPSPNLKRIPMEDAYSHKPYRTHSSERTESNRRCQLPPKYSEIPYKEHDRPFYQHKMEDRYVFDHYKATGNEKGMKPFHRPLGPSCKLERKWHEDDLRHQRLHEEKYGQSPRRVSDEFTARSSLQKRYPEDHDYREYGHTSKRAKEMERYDGGDVARNSKWKQERSFPPYEEKEEQRYAGAQSHRLAEREYVGGSVTKIAYEYSHKRRRHPEGEKPFPEDRAQKYTKQEEQKHGASKGAWNSKELDHFSGGRVRRTEEGHVEVPVKYSSKKGCNACVNSSKTDVEQRSLKNKPNERVRKDEEFRKNVDSSNSQHDSSHTVSDVKVSDANCMREHLTIKVDLKKMVNKYRTASSHTTERQISHDLVAVGRKNENFHPVFEHMESVTQNVENDPSKEFTQEIITIIHQVKGGCNIWSISNYFTSSDITLHERFSKIQDKPSANTNEVKIHSDPEIHRRIDMSLAELQNKRTVPSESPQNIVRVLEDPNDLRYDIERRRKERLKNEDERVFHVDGVTPRNQQSCSLPKLQTSQLDGFQKPMRFIKPPFRKFIGRPHLNNFADGRLQPHYRSGLVQKGLYIQAKYQRLRSVGARGFTTNKFRDGFLRREKCLPFLLDGFLCALVSEGKNNAKVEAIVEFDYKAQHDDELTITVGDIITNIKKDDGGWWEGQLKGRRGLFPDNFVRVEK</sequence>
<feature type="compositionally biased region" description="Polar residues" evidence="4">
    <location>
        <begin position="440"/>
        <end position="452"/>
    </location>
</feature>
<dbReference type="InterPro" id="IPR035770">
    <property type="entry name" value="CIN85_SH3_1"/>
</dbReference>
<keyword evidence="7" id="KW-1185">Reference proteome</keyword>
<dbReference type="Pfam" id="PF15440">
    <property type="entry name" value="THRAP3_BCLAF1"/>
    <property type="match status" value="1"/>
</dbReference>
<feature type="compositionally biased region" description="Basic and acidic residues" evidence="4">
    <location>
        <begin position="414"/>
        <end position="439"/>
    </location>
</feature>
<dbReference type="InterPro" id="IPR029199">
    <property type="entry name" value="THRAP3_BCLAF1"/>
</dbReference>
<dbReference type="InterPro" id="IPR036028">
    <property type="entry name" value="SH3-like_dom_sf"/>
</dbReference>
<feature type="region of interest" description="Disordered" evidence="4">
    <location>
        <begin position="336"/>
        <end position="455"/>
    </location>
</feature>
<evidence type="ECO:0000256" key="1">
    <source>
        <dbReference type="ARBA" id="ARBA00006481"/>
    </source>
</evidence>
<dbReference type="PROSITE" id="PS50002">
    <property type="entry name" value="SH3"/>
    <property type="match status" value="1"/>
</dbReference>
<gene>
    <name evidence="6" type="ORF">WISP_121615</name>
</gene>
<evidence type="ECO:0000259" key="5">
    <source>
        <dbReference type="PROSITE" id="PS50002"/>
    </source>
</evidence>
<keyword evidence="2 3" id="KW-0728">SH3 domain</keyword>
<dbReference type="CDD" id="cd12052">
    <property type="entry name" value="SH3_CIN85_1"/>
    <property type="match status" value="1"/>
</dbReference>
<feature type="compositionally biased region" description="Basic and acidic residues" evidence="4">
    <location>
        <begin position="234"/>
        <end position="251"/>
    </location>
</feature>
<dbReference type="EMBL" id="WHWB01034551">
    <property type="protein sequence ID" value="KAJ7408322.1"/>
    <property type="molecule type" value="Genomic_DNA"/>
</dbReference>
<feature type="compositionally biased region" description="Basic and acidic residues" evidence="4">
    <location>
        <begin position="343"/>
        <end position="365"/>
    </location>
</feature>
<dbReference type="PANTHER" id="PTHR15268:SF17">
    <property type="entry name" value="BCLAF1 AND THRAP3 FAMILY MEMBER 3"/>
    <property type="match status" value="1"/>
</dbReference>
<dbReference type="PANTHER" id="PTHR15268">
    <property type="entry name" value="THRAP3/BCLAF1"/>
    <property type="match status" value="1"/>
</dbReference>
<protein>
    <recommendedName>
        <fullName evidence="5">SH3 domain-containing protein</fullName>
    </recommendedName>
</protein>
<dbReference type="SUPFAM" id="SSF50044">
    <property type="entry name" value="SH3-domain"/>
    <property type="match status" value="1"/>
</dbReference>
<comment type="caution">
    <text evidence="6">The sequence shown here is derived from an EMBL/GenBank/DDBJ whole genome shotgun (WGS) entry which is preliminary data.</text>
</comment>
<comment type="similarity">
    <text evidence="1">Belongs to the BCLAF1/THRAP3 family.</text>
</comment>
<evidence type="ECO:0000256" key="4">
    <source>
        <dbReference type="SAM" id="MobiDB-lite"/>
    </source>
</evidence>
<feature type="region of interest" description="Disordered" evidence="4">
    <location>
        <begin position="102"/>
        <end position="141"/>
    </location>
</feature>
<dbReference type="SMART" id="SM00326">
    <property type="entry name" value="SH3"/>
    <property type="match status" value="1"/>
</dbReference>
<feature type="compositionally biased region" description="Basic and acidic residues" evidence="4">
    <location>
        <begin position="259"/>
        <end position="286"/>
    </location>
</feature>
<evidence type="ECO:0000313" key="7">
    <source>
        <dbReference type="Proteomes" id="UP001145742"/>
    </source>
</evidence>
<dbReference type="Proteomes" id="UP001145742">
    <property type="component" value="Unassembled WGS sequence"/>
</dbReference>
<accession>A0ABQ9CY64</accession>
<feature type="compositionally biased region" description="Basic and acidic residues" evidence="4">
    <location>
        <begin position="102"/>
        <end position="111"/>
    </location>
</feature>
<feature type="compositionally biased region" description="Basic and acidic residues" evidence="4">
    <location>
        <begin position="375"/>
        <end position="395"/>
    </location>
</feature>
<feature type="region of interest" description="Disordered" evidence="4">
    <location>
        <begin position="234"/>
        <end position="310"/>
    </location>
</feature>
<dbReference type="InterPro" id="IPR001452">
    <property type="entry name" value="SH3_domain"/>
</dbReference>